<dbReference type="Proteomes" id="UP000301737">
    <property type="component" value="Unassembled WGS sequence"/>
</dbReference>
<dbReference type="AlphaFoldDB" id="A0A4C2EBV3"/>
<evidence type="ECO:0000313" key="2">
    <source>
        <dbReference type="Proteomes" id="UP000301737"/>
    </source>
</evidence>
<comment type="caution">
    <text evidence="1">The sequence shown here is derived from an EMBL/GenBank/DDBJ whole genome shotgun (WGS) entry which is preliminary data.</text>
</comment>
<accession>A0A4C2EBV3</accession>
<keyword evidence="2" id="KW-1185">Reference proteome</keyword>
<reference evidence="1 2" key="1">
    <citation type="submission" date="2019-01" db="EMBL/GenBank/DDBJ databases">
        <title>Draft Genome Sequencing of Zygosaccharomyces mellis Ca-7.</title>
        <authorList>
            <person name="Shiwa Y."/>
            <person name="Kanesaki Y."/>
            <person name="Ishige T."/>
            <person name="Mura K."/>
            <person name="Hori T."/>
            <person name="Tamura T."/>
        </authorList>
    </citation>
    <scope>NUCLEOTIDE SEQUENCE [LARGE SCALE GENOMIC DNA]</scope>
    <source>
        <strain evidence="1 2">Ca-7</strain>
    </source>
</reference>
<gene>
    <name evidence="1" type="ORF">ZYGM_000526</name>
</gene>
<dbReference type="EMBL" id="BIMX01000039">
    <property type="protein sequence ID" value="GCF01626.1"/>
    <property type="molecule type" value="Genomic_DNA"/>
</dbReference>
<dbReference type="OrthoDB" id="10027013at2759"/>
<evidence type="ECO:0000313" key="1">
    <source>
        <dbReference type="EMBL" id="GCF01626.1"/>
    </source>
</evidence>
<proteinExistence type="predicted"/>
<organism evidence="1 2">
    <name type="scientific">Zygosaccharomyces mellis</name>
    <dbReference type="NCBI Taxonomy" id="42258"/>
    <lineage>
        <taxon>Eukaryota</taxon>
        <taxon>Fungi</taxon>
        <taxon>Dikarya</taxon>
        <taxon>Ascomycota</taxon>
        <taxon>Saccharomycotina</taxon>
        <taxon>Saccharomycetes</taxon>
        <taxon>Saccharomycetales</taxon>
        <taxon>Saccharomycetaceae</taxon>
        <taxon>Zygosaccharomyces</taxon>
    </lineage>
</organism>
<protein>
    <submittedName>
        <fullName evidence="1">Uncharacterized protein</fullName>
    </submittedName>
</protein>
<name>A0A4C2EBV3_9SACH</name>
<dbReference type="InterPro" id="IPR029063">
    <property type="entry name" value="SAM-dependent_MTases_sf"/>
</dbReference>
<sequence length="233" mass="26607">MLGSFWKQPGRTLASTMLKDVHFNDRLFKDTEEVYFGEKALKGQNPETAPMYLSTRLPLYGIKEYMKTWSSYYSWKGANPDSKEDVMDVFIRHARSIYSELRKILSYELLGRLFGCSQEESDNGLIPSDDSHVQLSRDELFGNKPNVLLLQRINELELTVKGLSCSGSIKRVPQYHRGDCDALRGVTNDRKDTTTLNRLLQSRSTMLEGGGNINQVLTGIPTTFTVRGRRFHE</sequence>
<dbReference type="Gene3D" id="3.40.50.150">
    <property type="entry name" value="Vaccinia Virus protein VP39"/>
    <property type="match status" value="1"/>
</dbReference>